<dbReference type="Gene3D" id="1.20.1310.10">
    <property type="entry name" value="Cullin Repeats"/>
    <property type="match status" value="1"/>
</dbReference>
<evidence type="ECO:0000256" key="2">
    <source>
        <dbReference type="SAM" id="Coils"/>
    </source>
</evidence>
<reference evidence="4" key="2">
    <citation type="submission" date="2022-01" db="EMBL/GenBank/DDBJ databases">
        <authorList>
            <person name="Yamashiro T."/>
            <person name="Shiraishi A."/>
            <person name="Satake H."/>
            <person name="Nakayama K."/>
        </authorList>
    </citation>
    <scope>NUCLEOTIDE SEQUENCE</scope>
</reference>
<dbReference type="InterPro" id="IPR016159">
    <property type="entry name" value="Cullin_repeat-like_dom_sf"/>
</dbReference>
<dbReference type="InterPro" id="IPR045093">
    <property type="entry name" value="Cullin"/>
</dbReference>
<sequence>MVYRFVLKGGRGRFPLGRGSGFRNEDEKGRGNFGSGGILCLEFQPKECLKREKDRVNHYLHSSSEPKLLERVQHELFTVYATQLLKKKHSRCHALLRNDKTMEARKESQISSLEKQLKALEERIDKRLKRFQAQYSRFSSPTLPKYIAELLIPKSTPPLELTTLLARRLAPICHIGPP</sequence>
<dbReference type="Proteomes" id="UP001151760">
    <property type="component" value="Unassembled WGS sequence"/>
</dbReference>
<dbReference type="InterPro" id="IPR001373">
    <property type="entry name" value="Cullin_N"/>
</dbReference>
<comment type="caution">
    <text evidence="4">The sequence shown here is derived from an EMBL/GenBank/DDBJ whole genome shotgun (WGS) entry which is preliminary data.</text>
</comment>
<comment type="similarity">
    <text evidence="1">Belongs to the cullin family.</text>
</comment>
<dbReference type="SUPFAM" id="SSF74788">
    <property type="entry name" value="Cullin repeat-like"/>
    <property type="match status" value="1"/>
</dbReference>
<feature type="domain" description="Cullin N-terminal" evidence="3">
    <location>
        <begin position="46"/>
        <end position="130"/>
    </location>
</feature>
<reference evidence="4" key="1">
    <citation type="journal article" date="2022" name="Int. J. Mol. Sci.">
        <title>Draft Genome of Tanacetum Coccineum: Genomic Comparison of Closely Related Tanacetum-Family Plants.</title>
        <authorList>
            <person name="Yamashiro T."/>
            <person name="Shiraishi A."/>
            <person name="Nakayama K."/>
            <person name="Satake H."/>
        </authorList>
    </citation>
    <scope>NUCLEOTIDE SEQUENCE</scope>
</reference>
<protein>
    <submittedName>
        <fullName evidence="4">Cullin-1 isoform X1</fullName>
    </submittedName>
</protein>
<dbReference type="PANTHER" id="PTHR11932">
    <property type="entry name" value="CULLIN"/>
    <property type="match status" value="1"/>
</dbReference>
<name>A0ABQ5AAW9_9ASTR</name>
<accession>A0ABQ5AAW9</accession>
<evidence type="ECO:0000313" key="4">
    <source>
        <dbReference type="EMBL" id="GJS98260.1"/>
    </source>
</evidence>
<proteinExistence type="inferred from homology"/>
<keyword evidence="2" id="KW-0175">Coiled coil</keyword>
<organism evidence="4 5">
    <name type="scientific">Tanacetum coccineum</name>
    <dbReference type="NCBI Taxonomy" id="301880"/>
    <lineage>
        <taxon>Eukaryota</taxon>
        <taxon>Viridiplantae</taxon>
        <taxon>Streptophyta</taxon>
        <taxon>Embryophyta</taxon>
        <taxon>Tracheophyta</taxon>
        <taxon>Spermatophyta</taxon>
        <taxon>Magnoliopsida</taxon>
        <taxon>eudicotyledons</taxon>
        <taxon>Gunneridae</taxon>
        <taxon>Pentapetalae</taxon>
        <taxon>asterids</taxon>
        <taxon>campanulids</taxon>
        <taxon>Asterales</taxon>
        <taxon>Asteraceae</taxon>
        <taxon>Asteroideae</taxon>
        <taxon>Anthemideae</taxon>
        <taxon>Anthemidinae</taxon>
        <taxon>Tanacetum</taxon>
    </lineage>
</organism>
<feature type="coiled-coil region" evidence="2">
    <location>
        <begin position="103"/>
        <end position="130"/>
    </location>
</feature>
<evidence type="ECO:0000313" key="5">
    <source>
        <dbReference type="Proteomes" id="UP001151760"/>
    </source>
</evidence>
<evidence type="ECO:0000259" key="3">
    <source>
        <dbReference type="Pfam" id="PF00888"/>
    </source>
</evidence>
<evidence type="ECO:0000256" key="1">
    <source>
        <dbReference type="ARBA" id="ARBA00006019"/>
    </source>
</evidence>
<gene>
    <name evidence="4" type="ORF">Tco_0819430</name>
</gene>
<keyword evidence="5" id="KW-1185">Reference proteome</keyword>
<dbReference type="EMBL" id="BQNB010012029">
    <property type="protein sequence ID" value="GJS98260.1"/>
    <property type="molecule type" value="Genomic_DNA"/>
</dbReference>
<dbReference type="Pfam" id="PF00888">
    <property type="entry name" value="Cullin"/>
    <property type="match status" value="1"/>
</dbReference>